<gene>
    <name evidence="11" type="ORF">G5C60_17720</name>
</gene>
<dbReference type="SMART" id="SM00091">
    <property type="entry name" value="PAS"/>
    <property type="match status" value="2"/>
</dbReference>
<evidence type="ECO:0000256" key="6">
    <source>
        <dbReference type="ARBA" id="ARBA00022777"/>
    </source>
</evidence>
<evidence type="ECO:0000256" key="5">
    <source>
        <dbReference type="ARBA" id="ARBA00022741"/>
    </source>
</evidence>
<name>A0A6G4V6C1_9ACTN</name>
<dbReference type="Gene3D" id="1.10.287.130">
    <property type="match status" value="1"/>
</dbReference>
<evidence type="ECO:0000256" key="3">
    <source>
        <dbReference type="ARBA" id="ARBA00022553"/>
    </source>
</evidence>
<dbReference type="Pfam" id="PF02518">
    <property type="entry name" value="HATPase_c"/>
    <property type="match status" value="1"/>
</dbReference>
<dbReference type="GO" id="GO:0000155">
    <property type="term" value="F:phosphorelay sensor kinase activity"/>
    <property type="evidence" value="ECO:0007669"/>
    <property type="project" value="InterPro"/>
</dbReference>
<dbReference type="SUPFAM" id="SSF55785">
    <property type="entry name" value="PYP-like sensor domain (PAS domain)"/>
    <property type="match status" value="2"/>
</dbReference>
<dbReference type="EC" id="2.7.13.3" evidence="2"/>
<evidence type="ECO:0000256" key="4">
    <source>
        <dbReference type="ARBA" id="ARBA00022679"/>
    </source>
</evidence>
<evidence type="ECO:0000259" key="10">
    <source>
        <dbReference type="PROSITE" id="PS50112"/>
    </source>
</evidence>
<evidence type="ECO:0000256" key="7">
    <source>
        <dbReference type="ARBA" id="ARBA00022840"/>
    </source>
</evidence>
<dbReference type="PROSITE" id="PS50112">
    <property type="entry name" value="PAS"/>
    <property type="match status" value="2"/>
</dbReference>
<dbReference type="EMBL" id="JAAKZY010000049">
    <property type="protein sequence ID" value="NGO09383.1"/>
    <property type="molecule type" value="Genomic_DNA"/>
</dbReference>
<dbReference type="CDD" id="cd00082">
    <property type="entry name" value="HisKA"/>
    <property type="match status" value="1"/>
</dbReference>
<dbReference type="InterPro" id="IPR036890">
    <property type="entry name" value="HATPase_C_sf"/>
</dbReference>
<organism evidence="11 12">
    <name type="scientific">Streptomyces scabichelini</name>
    <dbReference type="NCBI Taxonomy" id="2711217"/>
    <lineage>
        <taxon>Bacteria</taxon>
        <taxon>Bacillati</taxon>
        <taxon>Actinomycetota</taxon>
        <taxon>Actinomycetes</taxon>
        <taxon>Kitasatosporales</taxon>
        <taxon>Streptomycetaceae</taxon>
        <taxon>Streptomyces</taxon>
    </lineage>
</organism>
<dbReference type="PROSITE" id="PS50109">
    <property type="entry name" value="HIS_KIN"/>
    <property type="match status" value="1"/>
</dbReference>
<dbReference type="PANTHER" id="PTHR43065">
    <property type="entry name" value="SENSOR HISTIDINE KINASE"/>
    <property type="match status" value="1"/>
</dbReference>
<dbReference type="InterPro" id="IPR000014">
    <property type="entry name" value="PAS"/>
</dbReference>
<accession>A0A6G4V6C1</accession>
<feature type="domain" description="Histidine kinase" evidence="9">
    <location>
        <begin position="259"/>
        <end position="472"/>
    </location>
</feature>
<dbReference type="Gene3D" id="3.30.565.10">
    <property type="entry name" value="Histidine kinase-like ATPase, C-terminal domain"/>
    <property type="match status" value="1"/>
</dbReference>
<sequence>MDDLAPADFRELAQALKYCVLLHDARTFEILWANRAACRLLGWTVDELKPLKAPDMSKNARQYSRELGHRWLRQAVEHGVSATEWCYRSKDGEEILTEAIAIRVELSARAVVMVQFRDIAEEKAVQRDLFRTESRLRAFLGGLAEGIVVLDEGHRVLFASESAGRLLGGGLQGADFTAYCCDGAVPEREGRYRFAAPGREPRWYAATCQHIEIESDLHGRMVLFYDISDRVRAEEQHRRDTQHLDHLARYNAMGDMAMAIAHEVSQPLAAAYNFVEGARGRLGQGSGDQSVAWGLDNAVRQIERARRILGSLRGYVGRLEESAQLTDLNTIVRDCAYFIDLRAQEHAVDVAFDLTTESLPVLCENVLIGQVVMNLAFNAVDEMARCPRPERRVEVVTRRAADGGAELAVRDRGPGPPPDESIFDGVFTSKANGSGIGLALSHRIITRHGGHLHVHANEPRGAVFRFTLPTPQPPQEPRRTELP</sequence>
<evidence type="ECO:0000256" key="1">
    <source>
        <dbReference type="ARBA" id="ARBA00000085"/>
    </source>
</evidence>
<dbReference type="Pfam" id="PF13426">
    <property type="entry name" value="PAS_9"/>
    <property type="match status" value="1"/>
</dbReference>
<dbReference type="InterPro" id="IPR035965">
    <property type="entry name" value="PAS-like_dom_sf"/>
</dbReference>
<dbReference type="SUPFAM" id="SSF55874">
    <property type="entry name" value="ATPase domain of HSP90 chaperone/DNA topoisomerase II/histidine kinase"/>
    <property type="match status" value="1"/>
</dbReference>
<dbReference type="AlphaFoldDB" id="A0A6G4V6C1"/>
<dbReference type="InterPro" id="IPR005467">
    <property type="entry name" value="His_kinase_dom"/>
</dbReference>
<dbReference type="NCBIfam" id="TIGR00229">
    <property type="entry name" value="sensory_box"/>
    <property type="match status" value="1"/>
</dbReference>
<protein>
    <recommendedName>
        <fullName evidence="2">histidine kinase</fullName>
        <ecNumber evidence="2">2.7.13.3</ecNumber>
    </recommendedName>
</protein>
<evidence type="ECO:0000256" key="2">
    <source>
        <dbReference type="ARBA" id="ARBA00012438"/>
    </source>
</evidence>
<dbReference type="PANTHER" id="PTHR43065:SF10">
    <property type="entry name" value="PEROXIDE STRESS-ACTIVATED HISTIDINE KINASE MAK3"/>
    <property type="match status" value="1"/>
</dbReference>
<keyword evidence="6" id="KW-0418">Kinase</keyword>
<dbReference type="Gene3D" id="3.30.450.20">
    <property type="entry name" value="PAS domain"/>
    <property type="match status" value="2"/>
</dbReference>
<comment type="caution">
    <text evidence="11">The sequence shown here is derived from an EMBL/GenBank/DDBJ whole genome shotgun (WGS) entry which is preliminary data.</text>
</comment>
<keyword evidence="3" id="KW-0597">Phosphoprotein</keyword>
<evidence type="ECO:0000313" key="12">
    <source>
        <dbReference type="Proteomes" id="UP000472335"/>
    </source>
</evidence>
<dbReference type="SMART" id="SM00387">
    <property type="entry name" value="HATPase_c"/>
    <property type="match status" value="1"/>
</dbReference>
<dbReference type="PRINTS" id="PR00344">
    <property type="entry name" value="BCTRLSENSOR"/>
</dbReference>
<dbReference type="Pfam" id="PF13188">
    <property type="entry name" value="PAS_8"/>
    <property type="match status" value="1"/>
</dbReference>
<keyword evidence="4" id="KW-0808">Transferase</keyword>
<dbReference type="Proteomes" id="UP000472335">
    <property type="component" value="Unassembled WGS sequence"/>
</dbReference>
<proteinExistence type="predicted"/>
<dbReference type="InterPro" id="IPR003661">
    <property type="entry name" value="HisK_dim/P_dom"/>
</dbReference>
<keyword evidence="12" id="KW-1185">Reference proteome</keyword>
<feature type="domain" description="PAS" evidence="10">
    <location>
        <begin position="5"/>
        <end position="48"/>
    </location>
</feature>
<comment type="catalytic activity">
    <reaction evidence="1">
        <text>ATP + protein L-histidine = ADP + protein N-phospho-L-histidine.</text>
        <dbReference type="EC" id="2.7.13.3"/>
    </reaction>
</comment>
<evidence type="ECO:0000313" key="11">
    <source>
        <dbReference type="EMBL" id="NGO09383.1"/>
    </source>
</evidence>
<dbReference type="GO" id="GO:0005524">
    <property type="term" value="F:ATP binding"/>
    <property type="evidence" value="ECO:0007669"/>
    <property type="project" value="UniProtKB-KW"/>
</dbReference>
<reference evidence="11 12" key="1">
    <citation type="submission" date="2020-02" db="EMBL/GenBank/DDBJ databases">
        <title>Whole-genome analyses of novel actinobacteria.</title>
        <authorList>
            <person name="Sahin N."/>
            <person name="Gencbay T."/>
        </authorList>
    </citation>
    <scope>NUCLEOTIDE SEQUENCE [LARGE SCALE GENOMIC DNA]</scope>
    <source>
        <strain evidence="11 12">HC44</strain>
    </source>
</reference>
<evidence type="ECO:0000259" key="9">
    <source>
        <dbReference type="PROSITE" id="PS50109"/>
    </source>
</evidence>
<dbReference type="InterPro" id="IPR003594">
    <property type="entry name" value="HATPase_dom"/>
</dbReference>
<keyword evidence="5" id="KW-0547">Nucleotide-binding</keyword>
<feature type="domain" description="PAS" evidence="10">
    <location>
        <begin position="132"/>
        <end position="168"/>
    </location>
</feature>
<evidence type="ECO:0000256" key="8">
    <source>
        <dbReference type="ARBA" id="ARBA00023012"/>
    </source>
</evidence>
<dbReference type="CDD" id="cd00130">
    <property type="entry name" value="PAS"/>
    <property type="match status" value="1"/>
</dbReference>
<dbReference type="InterPro" id="IPR004358">
    <property type="entry name" value="Sig_transdc_His_kin-like_C"/>
</dbReference>
<keyword evidence="7" id="KW-0067">ATP-binding</keyword>
<keyword evidence="8" id="KW-0902">Two-component regulatory system</keyword>